<feature type="chain" id="PRO_5043172315" description="Bifunctional inhibitor/plant lipid transfer protein/seed storage helical domain-containing protein" evidence="1">
    <location>
        <begin position="30"/>
        <end position="122"/>
    </location>
</feature>
<evidence type="ECO:0000256" key="1">
    <source>
        <dbReference type="SAM" id="SignalP"/>
    </source>
</evidence>
<dbReference type="EnsemblPlants" id="TraesCS2B02G471400.1">
    <property type="protein sequence ID" value="TraesCS2B02G471400.1"/>
    <property type="gene ID" value="TraesCS2B02G471400"/>
</dbReference>
<organism evidence="3">
    <name type="scientific">Triticum aestivum</name>
    <name type="common">Wheat</name>
    <dbReference type="NCBI Taxonomy" id="4565"/>
    <lineage>
        <taxon>Eukaryota</taxon>
        <taxon>Viridiplantae</taxon>
        <taxon>Streptophyta</taxon>
        <taxon>Embryophyta</taxon>
        <taxon>Tracheophyta</taxon>
        <taxon>Spermatophyta</taxon>
        <taxon>Magnoliopsida</taxon>
        <taxon>Liliopsida</taxon>
        <taxon>Poales</taxon>
        <taxon>Poaceae</taxon>
        <taxon>BOP clade</taxon>
        <taxon>Pooideae</taxon>
        <taxon>Triticodae</taxon>
        <taxon>Triticeae</taxon>
        <taxon>Triticinae</taxon>
        <taxon>Triticum</taxon>
    </lineage>
</organism>
<dbReference type="Proteomes" id="UP000019116">
    <property type="component" value="Chromosome 2B"/>
</dbReference>
<dbReference type="STRING" id="4565.A0A3B6CCK8"/>
<evidence type="ECO:0000313" key="4">
    <source>
        <dbReference type="Proteomes" id="UP000019116"/>
    </source>
</evidence>
<reference evidence="3" key="1">
    <citation type="submission" date="2018-08" db="EMBL/GenBank/DDBJ databases">
        <authorList>
            <person name="Rossello M."/>
        </authorList>
    </citation>
    <scope>NUCLEOTIDE SEQUENCE [LARGE SCALE GENOMIC DNA]</scope>
    <source>
        <strain evidence="3">cv. Chinese Spring</strain>
    </source>
</reference>
<proteinExistence type="predicted"/>
<evidence type="ECO:0000313" key="3">
    <source>
        <dbReference type="EnsemblPlants" id="TraesCS2B02G471400.1"/>
    </source>
</evidence>
<dbReference type="PANTHER" id="PTHR33286:SF24">
    <property type="entry name" value="BIFUNCTIONAL INHIBITOR_PLANT LIPID TRANSFER PROTEIN_SEED STORAGE HELICAL DOMAIN-CONTAINING PROTEIN"/>
    <property type="match status" value="1"/>
</dbReference>
<sequence>MGRRTGASLLRALLFASLFAGFAAHLAAGEKDCYDERDSVIRMCKWTIKKGSPYVIPDMPCRLEVRKVDMPCICRVLTAADGRIISTEKLVRCSREAGVALPVGSKCGTYTIVAPAPPCAHA</sequence>
<name>A0A3B6CCK8_WHEAT</name>
<dbReference type="Gramene" id="TraesCS2B03G1192900.1">
    <property type="protein sequence ID" value="TraesCS2B03G1192900.1.CDS"/>
    <property type="gene ID" value="TraesCS2B03G1192900"/>
</dbReference>
<dbReference type="OrthoDB" id="635304at2759"/>
<evidence type="ECO:0000259" key="2">
    <source>
        <dbReference type="Pfam" id="PF14368"/>
    </source>
</evidence>
<dbReference type="Gramene" id="TraesCLE_scaffold_036948_01G000400.1">
    <property type="protein sequence ID" value="TraesCLE_scaffold_036948_01G000400.1"/>
    <property type="gene ID" value="TraesCLE_scaffold_036948_01G000400"/>
</dbReference>
<reference evidence="3" key="2">
    <citation type="submission" date="2018-10" db="UniProtKB">
        <authorList>
            <consortium name="EnsemblPlants"/>
        </authorList>
    </citation>
    <scope>IDENTIFICATION</scope>
</reference>
<protein>
    <recommendedName>
        <fullName evidence="2">Bifunctional inhibitor/plant lipid transfer protein/seed storage helical domain-containing protein</fullName>
    </recommendedName>
</protein>
<accession>A0A3B6CCK8</accession>
<feature type="domain" description="Bifunctional inhibitor/plant lipid transfer protein/seed storage helical" evidence="2">
    <location>
        <begin position="27"/>
        <end position="107"/>
    </location>
</feature>
<dbReference type="InterPro" id="IPR016140">
    <property type="entry name" value="Bifunc_inhib/LTP/seed_store"/>
</dbReference>
<dbReference type="Gramene" id="TraesCS2B02G471400.1">
    <property type="protein sequence ID" value="TraesCS2B02G471400.1"/>
    <property type="gene ID" value="TraesCS2B02G471400"/>
</dbReference>
<keyword evidence="4" id="KW-1185">Reference proteome</keyword>
<dbReference type="Gramene" id="TraesROB_scaffold_033260_01G000200.1">
    <property type="protein sequence ID" value="TraesROB_scaffold_033260_01G000200.1"/>
    <property type="gene ID" value="TraesROB_scaffold_033260_01G000200"/>
</dbReference>
<dbReference type="OMA" id="MECICRV"/>
<dbReference type="Gramene" id="TraesWEE_scaffold_085386_01G000200.1">
    <property type="protein sequence ID" value="TraesWEE_scaffold_085386_01G000200.1"/>
    <property type="gene ID" value="TraesWEE_scaffold_085386_01G000200"/>
</dbReference>
<feature type="signal peptide" evidence="1">
    <location>
        <begin position="1"/>
        <end position="29"/>
    </location>
</feature>
<keyword evidence="1" id="KW-0732">Signal</keyword>
<dbReference type="AlphaFoldDB" id="A0A3B6CCK8"/>
<dbReference type="Pfam" id="PF14368">
    <property type="entry name" value="LTP_2"/>
    <property type="match status" value="1"/>
</dbReference>
<dbReference type="PANTHER" id="PTHR33286">
    <property type="entry name" value="BIFUNCTIONAL INHIBITOR/LIPID-TRANSFER PROTEIN/SEED STORAGE 2S ALBUMIN SUPERFAMILY PROTEIN"/>
    <property type="match status" value="1"/>
</dbReference>
<dbReference type="Gramene" id="TraesCAD_scaffold_015009_01G000400.1">
    <property type="protein sequence ID" value="TraesCAD_scaffold_015009_01G000400.1"/>
    <property type="gene ID" value="TraesCAD_scaffold_015009_01G000400"/>
</dbReference>